<dbReference type="InterPro" id="IPR009057">
    <property type="entry name" value="Homeodomain-like_sf"/>
</dbReference>
<evidence type="ECO:0000313" key="4">
    <source>
        <dbReference type="EMBL" id="SES30801.1"/>
    </source>
</evidence>
<organism evidence="4 5">
    <name type="scientific">Butyrivibrio fibrisolvens</name>
    <dbReference type="NCBI Taxonomy" id="831"/>
    <lineage>
        <taxon>Bacteria</taxon>
        <taxon>Bacillati</taxon>
        <taxon>Bacillota</taxon>
        <taxon>Clostridia</taxon>
        <taxon>Lachnospirales</taxon>
        <taxon>Lachnospiraceae</taxon>
        <taxon>Butyrivibrio</taxon>
    </lineage>
</organism>
<feature type="domain" description="HTH tetR-type" evidence="3">
    <location>
        <begin position="9"/>
        <end position="69"/>
    </location>
</feature>
<dbReference type="Proteomes" id="UP000182584">
    <property type="component" value="Unassembled WGS sequence"/>
</dbReference>
<dbReference type="RefSeq" id="WP_022756672.1">
    <property type="nucleotide sequence ID" value="NZ_FOGJ01000028.1"/>
</dbReference>
<dbReference type="SUPFAM" id="SSF46689">
    <property type="entry name" value="Homeodomain-like"/>
    <property type="match status" value="1"/>
</dbReference>
<dbReference type="InterPro" id="IPR050624">
    <property type="entry name" value="HTH-type_Tx_Regulator"/>
</dbReference>
<dbReference type="PANTHER" id="PTHR43479:SF11">
    <property type="entry name" value="ACREF_ENVCD OPERON REPRESSOR-RELATED"/>
    <property type="match status" value="1"/>
</dbReference>
<dbReference type="OrthoDB" id="9810250at2"/>
<evidence type="ECO:0000256" key="1">
    <source>
        <dbReference type="ARBA" id="ARBA00023125"/>
    </source>
</evidence>
<dbReference type="PANTHER" id="PTHR43479">
    <property type="entry name" value="ACREF/ENVCD OPERON REPRESSOR-RELATED"/>
    <property type="match status" value="1"/>
</dbReference>
<dbReference type="PROSITE" id="PS50977">
    <property type="entry name" value="HTH_TETR_2"/>
    <property type="match status" value="1"/>
</dbReference>
<evidence type="ECO:0000259" key="3">
    <source>
        <dbReference type="PROSITE" id="PS50977"/>
    </source>
</evidence>
<accession>A0A1H9WAK2</accession>
<evidence type="ECO:0000256" key="2">
    <source>
        <dbReference type="PROSITE-ProRule" id="PRU00335"/>
    </source>
</evidence>
<dbReference type="Gene3D" id="1.10.357.10">
    <property type="entry name" value="Tetracycline Repressor, domain 2"/>
    <property type="match status" value="1"/>
</dbReference>
<keyword evidence="1 2" id="KW-0238">DNA-binding</keyword>
<name>A0A1H9WAK2_BUTFI</name>
<dbReference type="eggNOG" id="COG1309">
    <property type="taxonomic scope" value="Bacteria"/>
</dbReference>
<protein>
    <submittedName>
        <fullName evidence="4">Transcriptional regulator, TetR family</fullName>
    </submittedName>
</protein>
<dbReference type="AlphaFoldDB" id="A0A1H9WAK2"/>
<reference evidence="4 5" key="1">
    <citation type="submission" date="2016-10" db="EMBL/GenBank/DDBJ databases">
        <authorList>
            <person name="de Groot N.N."/>
        </authorList>
    </citation>
    <scope>NUCLEOTIDE SEQUENCE [LARGE SCALE GENOMIC DNA]</scope>
    <source>
        <strain evidence="4 5">AR40</strain>
    </source>
</reference>
<dbReference type="Pfam" id="PF00440">
    <property type="entry name" value="TetR_N"/>
    <property type="match status" value="1"/>
</dbReference>
<feature type="DNA-binding region" description="H-T-H motif" evidence="2">
    <location>
        <begin position="32"/>
        <end position="51"/>
    </location>
</feature>
<gene>
    <name evidence="4" type="ORF">SAMN04487884_12862</name>
</gene>
<proteinExistence type="predicted"/>
<sequence length="191" mass="21861">MNEQDVRYSTAEEAIIDSFFLLLKEKDYDKISVSDVVKKSGIVRSTFYNHYENVTELISAAEDKTIDDIFRLMESFHPQNDHELCRSYFLAICNYTRDNLFLAGLFKSPRGNSFLEKAMTMFHRYVSGTGKEGSAVPKSREHFTFLIAGTIGFTIGILHKWTAENFESPAEDVADILAQTFLKGVLPYLWD</sequence>
<dbReference type="GO" id="GO:0003677">
    <property type="term" value="F:DNA binding"/>
    <property type="evidence" value="ECO:0007669"/>
    <property type="project" value="UniProtKB-UniRule"/>
</dbReference>
<dbReference type="InterPro" id="IPR001647">
    <property type="entry name" value="HTH_TetR"/>
</dbReference>
<dbReference type="EMBL" id="FOGJ01000028">
    <property type="protein sequence ID" value="SES30801.1"/>
    <property type="molecule type" value="Genomic_DNA"/>
</dbReference>
<evidence type="ECO:0000313" key="5">
    <source>
        <dbReference type="Proteomes" id="UP000182584"/>
    </source>
</evidence>